<organism evidence="1 2">
    <name type="scientific">Cetraspora pellucida</name>
    <dbReference type="NCBI Taxonomy" id="1433469"/>
    <lineage>
        <taxon>Eukaryota</taxon>
        <taxon>Fungi</taxon>
        <taxon>Fungi incertae sedis</taxon>
        <taxon>Mucoromycota</taxon>
        <taxon>Glomeromycotina</taxon>
        <taxon>Glomeromycetes</taxon>
        <taxon>Diversisporales</taxon>
        <taxon>Gigasporaceae</taxon>
        <taxon>Cetraspora</taxon>
    </lineage>
</organism>
<proteinExistence type="predicted"/>
<gene>
    <name evidence="1" type="ORF">CPELLU_LOCUS3065</name>
</gene>
<name>A0A9N9A135_9GLOM</name>
<comment type="caution">
    <text evidence="1">The sequence shown here is derived from an EMBL/GenBank/DDBJ whole genome shotgun (WGS) entry which is preliminary data.</text>
</comment>
<dbReference type="Proteomes" id="UP000789759">
    <property type="component" value="Unassembled WGS sequence"/>
</dbReference>
<sequence length="276" mass="32291">MSPIMLHIINMLKSASASSEEINSESIKDIFAELEICEDEDDMHKKIDLYKPIQTSGVLEKVKGTLYQAITAPLKYKHSILSIDTQNFSQELKDKSKSEESEFENFNIMYNAKVQDNVNKKKGKISDKSRIEIKNAYMKMKKDAMWKLLSGKFVKEELYNLGKKLEFEHSVHFFIINTENEIIKQHFREYELKEIDNKHVPKPPDLSQDDKELRSKLQTIRIMHSELMMMVVYMNNLHGYVCRIWHKDIIEVLDNEENFSALLVIFVAILNAKIIV</sequence>
<accession>A0A9N9A135</accession>
<keyword evidence="2" id="KW-1185">Reference proteome</keyword>
<reference evidence="1" key="1">
    <citation type="submission" date="2021-06" db="EMBL/GenBank/DDBJ databases">
        <authorList>
            <person name="Kallberg Y."/>
            <person name="Tangrot J."/>
            <person name="Rosling A."/>
        </authorList>
    </citation>
    <scope>NUCLEOTIDE SEQUENCE</scope>
    <source>
        <strain evidence="1">FL966</strain>
    </source>
</reference>
<dbReference type="OrthoDB" id="2427805at2759"/>
<dbReference type="EMBL" id="CAJVQA010001431">
    <property type="protein sequence ID" value="CAG8514184.1"/>
    <property type="molecule type" value="Genomic_DNA"/>
</dbReference>
<protein>
    <submittedName>
        <fullName evidence="1">17190_t:CDS:1</fullName>
    </submittedName>
</protein>
<evidence type="ECO:0000313" key="1">
    <source>
        <dbReference type="EMBL" id="CAG8514184.1"/>
    </source>
</evidence>
<dbReference type="AlphaFoldDB" id="A0A9N9A135"/>
<evidence type="ECO:0000313" key="2">
    <source>
        <dbReference type="Proteomes" id="UP000789759"/>
    </source>
</evidence>